<dbReference type="PANTHER" id="PTHR23542">
    <property type="match status" value="1"/>
</dbReference>
<feature type="transmembrane region" description="Helical" evidence="1">
    <location>
        <begin position="249"/>
        <end position="273"/>
    </location>
</feature>
<proteinExistence type="predicted"/>
<evidence type="ECO:0000313" key="2">
    <source>
        <dbReference type="EMBL" id="MBF4770340.1"/>
    </source>
</evidence>
<dbReference type="PANTHER" id="PTHR23542:SF1">
    <property type="entry name" value="MAJOR FACILITATOR SUPERFAMILY (MFS) PROFILE DOMAIN-CONTAINING PROTEIN"/>
    <property type="match status" value="1"/>
</dbReference>
<gene>
    <name evidence="2" type="ORF">ISU10_21405</name>
</gene>
<feature type="transmembrane region" description="Helical" evidence="1">
    <location>
        <begin position="371"/>
        <end position="391"/>
    </location>
</feature>
<feature type="transmembrane region" description="Helical" evidence="1">
    <location>
        <begin position="215"/>
        <end position="237"/>
    </location>
</feature>
<dbReference type="GO" id="GO:0022857">
    <property type="term" value="F:transmembrane transporter activity"/>
    <property type="evidence" value="ECO:0007669"/>
    <property type="project" value="InterPro"/>
</dbReference>
<keyword evidence="3" id="KW-1185">Reference proteome</keyword>
<reference evidence="2" key="1">
    <citation type="submission" date="2020-11" db="EMBL/GenBank/DDBJ databases">
        <title>Nocardioides cynanchi sp. nov., isolated from soil of rhizosphere of Cynanchum wilfordii.</title>
        <authorList>
            <person name="Lee J.-S."/>
            <person name="Suh M.K."/>
            <person name="Kim J.-S."/>
        </authorList>
    </citation>
    <scope>NUCLEOTIDE SEQUENCE</scope>
    <source>
        <strain evidence="2">KCTC 19276</strain>
    </source>
</reference>
<feature type="transmembrane region" description="Helical" evidence="1">
    <location>
        <begin position="82"/>
        <end position="100"/>
    </location>
</feature>
<feature type="transmembrane region" description="Helical" evidence="1">
    <location>
        <begin position="50"/>
        <end position="70"/>
    </location>
</feature>
<keyword evidence="1" id="KW-0472">Membrane</keyword>
<evidence type="ECO:0000313" key="3">
    <source>
        <dbReference type="Proteomes" id="UP000660668"/>
    </source>
</evidence>
<dbReference type="Pfam" id="PF07690">
    <property type="entry name" value="MFS_1"/>
    <property type="match status" value="1"/>
</dbReference>
<dbReference type="Gene3D" id="1.20.1250.20">
    <property type="entry name" value="MFS general substrate transporter like domains"/>
    <property type="match status" value="1"/>
</dbReference>
<dbReference type="Proteomes" id="UP000660668">
    <property type="component" value="Unassembled WGS sequence"/>
</dbReference>
<dbReference type="RefSeq" id="WP_194698486.1">
    <property type="nucleotide sequence ID" value="NZ_JADKPO010000046.1"/>
</dbReference>
<dbReference type="EMBL" id="JADKPO010000046">
    <property type="protein sequence ID" value="MBF4770340.1"/>
    <property type="molecule type" value="Genomic_DNA"/>
</dbReference>
<feature type="transmembrane region" description="Helical" evidence="1">
    <location>
        <begin position="175"/>
        <end position="194"/>
    </location>
</feature>
<dbReference type="SUPFAM" id="SSF103473">
    <property type="entry name" value="MFS general substrate transporter"/>
    <property type="match status" value="1"/>
</dbReference>
<feature type="transmembrane region" description="Helical" evidence="1">
    <location>
        <begin position="308"/>
        <end position="330"/>
    </location>
</feature>
<comment type="caution">
    <text evidence="2">The sequence shown here is derived from an EMBL/GenBank/DDBJ whole genome shotgun (WGS) entry which is preliminary data.</text>
</comment>
<sequence length="410" mass="41699">MSNLGLNAYRRVLSVPGASLFSATGLVARLPLSMESLGIVLLVVAQTGSYGLAGSLAAASTIANAVAAIVQGRFLDRVGQPRMLPPLIAVWALAVAGLVVSVDAEWARWTAFACAVVMGATLPPIGTCVRARWSHVVSDPRELQTAYALESVVDEAVFIAGPIVITVLATVWDPAAGMATMVVAGVGGTLFLAAQRSTSPPPHPRVEAAGDQPRMPWRTVVPLVVVAAALGGLFGSAEVATVAFAEERHAVGLTGMLLALWALGSLLAGILVGAVQIRRSLAFQVKADTFALMCGMAPLAFIEPVWLMAVALFIAGFAIAPGLIAALTLVQQSVPGARLSEGMAFVHTGLAAGVAPGAAFGGVVIDAADSSAAYLVSVACGLVAAAAAQALPHPSPIRQRSTGASEPLEP</sequence>
<name>A0A930YRA8_9ACTN</name>
<dbReference type="InterPro" id="IPR036259">
    <property type="entry name" value="MFS_trans_sf"/>
</dbReference>
<keyword evidence="1" id="KW-0812">Transmembrane</keyword>
<evidence type="ECO:0000256" key="1">
    <source>
        <dbReference type="SAM" id="Phobius"/>
    </source>
</evidence>
<feature type="transmembrane region" description="Helical" evidence="1">
    <location>
        <begin position="342"/>
        <end position="365"/>
    </location>
</feature>
<feature type="transmembrane region" description="Helical" evidence="1">
    <location>
        <begin position="106"/>
        <end position="126"/>
    </location>
</feature>
<keyword evidence="1" id="KW-1133">Transmembrane helix</keyword>
<feature type="transmembrane region" description="Helical" evidence="1">
    <location>
        <begin position="147"/>
        <end position="169"/>
    </location>
</feature>
<accession>A0A930YRA8</accession>
<feature type="transmembrane region" description="Helical" evidence="1">
    <location>
        <begin position="12"/>
        <end position="30"/>
    </location>
</feature>
<protein>
    <submittedName>
        <fullName evidence="2">MFS transporter</fullName>
    </submittedName>
</protein>
<dbReference type="AlphaFoldDB" id="A0A930YRA8"/>
<dbReference type="InterPro" id="IPR011701">
    <property type="entry name" value="MFS"/>
</dbReference>
<organism evidence="2 3">
    <name type="scientific">Nocardioides agariphilus</name>
    <dbReference type="NCBI Taxonomy" id="433664"/>
    <lineage>
        <taxon>Bacteria</taxon>
        <taxon>Bacillati</taxon>
        <taxon>Actinomycetota</taxon>
        <taxon>Actinomycetes</taxon>
        <taxon>Propionibacteriales</taxon>
        <taxon>Nocardioidaceae</taxon>
        <taxon>Nocardioides</taxon>
    </lineage>
</organism>